<organism evidence="2">
    <name type="scientific">Rhynchothorax sp. JZ-2022</name>
    <dbReference type="NCBI Taxonomy" id="2992009"/>
    <lineage>
        <taxon>Eukaryota</taxon>
        <taxon>Metazoa</taxon>
        <taxon>Ecdysozoa</taxon>
        <taxon>Arthropoda</taxon>
        <taxon>Chelicerata</taxon>
        <taxon>Pycnogonida</taxon>
        <taxon>Pantopoda</taxon>
        <taxon>Rhynchothorax</taxon>
    </lineage>
</organism>
<keyword evidence="1" id="KW-0812">Transmembrane</keyword>
<feature type="transmembrane region" description="Helical" evidence="1">
    <location>
        <begin position="34"/>
        <end position="51"/>
    </location>
</feature>
<gene>
    <name evidence="2" type="primary">nad4l</name>
</gene>
<keyword evidence="1" id="KW-1133">Transmembrane helix</keyword>
<feature type="transmembrane region" description="Helical" evidence="1">
    <location>
        <begin position="6"/>
        <end position="27"/>
    </location>
</feature>
<accession>A0A9E8ADR7</accession>
<keyword evidence="1" id="KW-0472">Membrane</keyword>
<dbReference type="EMBL" id="OK649915">
    <property type="protein sequence ID" value="UZA61309.1"/>
    <property type="molecule type" value="Genomic_DNA"/>
</dbReference>
<dbReference type="Gene3D" id="1.10.287.3510">
    <property type="match status" value="1"/>
</dbReference>
<evidence type="ECO:0000313" key="2">
    <source>
        <dbReference type="EMBL" id="UZA61309.1"/>
    </source>
</evidence>
<sequence>MLNMFIYWLIMILCLFNFLINTTHLLCLLLSLEFFMLMIYMIMCMLCMDYNNESYMGFYYLTIMVCDGGLGLSLLVVIIRSHGSEMVNNMIMNL</sequence>
<name>A0A9E8ADR7_9CHEL</name>
<geneLocation type="mitochondrion" evidence="2"/>
<dbReference type="AlphaFoldDB" id="A0A9E8ADR7"/>
<protein>
    <submittedName>
        <fullName evidence="2">NADH dehydrogenase subunit 4L</fullName>
    </submittedName>
</protein>
<feature type="transmembrane region" description="Helical" evidence="1">
    <location>
        <begin position="57"/>
        <end position="79"/>
    </location>
</feature>
<proteinExistence type="predicted"/>
<evidence type="ECO:0000256" key="1">
    <source>
        <dbReference type="SAM" id="Phobius"/>
    </source>
</evidence>
<reference evidence="2" key="1">
    <citation type="journal article" date="2022" name="Polar Biol.">
        <title>Mitochondrial genomes provide insight into interfamilial relationships within Pycnogonida.</title>
        <authorList>
            <person name="Zehnpfennig J.R."/>
            <person name="Varney R.M."/>
            <person name="Halanych K.M."/>
            <person name="Mahon A.R."/>
        </authorList>
    </citation>
    <scope>NUCLEOTIDE SEQUENCE</scope>
</reference>
<keyword evidence="2" id="KW-0496">Mitochondrion</keyword>